<protein>
    <recommendedName>
        <fullName evidence="3">PIN domain-containing protein</fullName>
    </recommendedName>
</protein>
<accession>A0A8J4DPA2</accession>
<evidence type="ECO:0000313" key="2">
    <source>
        <dbReference type="Proteomes" id="UP000619260"/>
    </source>
</evidence>
<reference evidence="1" key="1">
    <citation type="submission" date="2021-01" db="EMBL/GenBank/DDBJ databases">
        <title>Whole genome shotgun sequence of Virgisporangium aliadipatigenens NBRC 105644.</title>
        <authorList>
            <person name="Komaki H."/>
            <person name="Tamura T."/>
        </authorList>
    </citation>
    <scope>NUCLEOTIDE SEQUENCE</scope>
    <source>
        <strain evidence="1">NBRC 105644</strain>
    </source>
</reference>
<dbReference type="EMBL" id="BOPF01000003">
    <property type="protein sequence ID" value="GIJ44262.1"/>
    <property type="molecule type" value="Genomic_DNA"/>
</dbReference>
<dbReference type="RefSeq" id="WP_203897823.1">
    <property type="nucleotide sequence ID" value="NZ_BOPF01000003.1"/>
</dbReference>
<dbReference type="AlphaFoldDB" id="A0A8J4DPA2"/>
<proteinExistence type="predicted"/>
<evidence type="ECO:0000313" key="1">
    <source>
        <dbReference type="EMBL" id="GIJ44262.1"/>
    </source>
</evidence>
<organism evidence="1 2">
    <name type="scientific">Virgisporangium aliadipatigenens</name>
    <dbReference type="NCBI Taxonomy" id="741659"/>
    <lineage>
        <taxon>Bacteria</taxon>
        <taxon>Bacillati</taxon>
        <taxon>Actinomycetota</taxon>
        <taxon>Actinomycetes</taxon>
        <taxon>Micromonosporales</taxon>
        <taxon>Micromonosporaceae</taxon>
        <taxon>Virgisporangium</taxon>
    </lineage>
</organism>
<sequence length="124" mass="13215">MKYPVRLVLDTTAMLAFTDGSVAVGETIREVVDEDAGYALPHLCLAEAVALIDGERLPLLHLLAQHTHATVEPADDDWEALGLATRTFGTSARGSAVAATTRHRAYLLTATPADYGEMDAVIPV</sequence>
<dbReference type="Proteomes" id="UP000619260">
    <property type="component" value="Unassembled WGS sequence"/>
</dbReference>
<gene>
    <name evidence="1" type="ORF">Val02_11480</name>
</gene>
<keyword evidence="2" id="KW-1185">Reference proteome</keyword>
<comment type="caution">
    <text evidence="1">The sequence shown here is derived from an EMBL/GenBank/DDBJ whole genome shotgun (WGS) entry which is preliminary data.</text>
</comment>
<name>A0A8J4DPA2_9ACTN</name>
<evidence type="ECO:0008006" key="3">
    <source>
        <dbReference type="Google" id="ProtNLM"/>
    </source>
</evidence>